<feature type="non-terminal residue" evidence="2">
    <location>
        <position position="1"/>
    </location>
</feature>
<keyword evidence="1" id="KW-0175">Coiled coil</keyword>
<reference evidence="2" key="1">
    <citation type="submission" date="2017-02" db="EMBL/GenBank/DDBJ databases">
        <title>Draft Genome Sequence of the Salt Water Bacterium Oceanospirillum linum ATCC 11336.</title>
        <authorList>
            <person name="Trachtenberg A.M."/>
            <person name="Carney J.G."/>
            <person name="Linnane J.D."/>
            <person name="Rheaume B.A."/>
            <person name="Pitts N.L."/>
            <person name="Mykles D.L."/>
            <person name="Maclea K.S."/>
        </authorList>
    </citation>
    <scope>NUCLEOTIDE SEQUENCE [LARGE SCALE GENOMIC DNA]</scope>
    <source>
        <strain evidence="2">ATCC 11336</strain>
    </source>
</reference>
<comment type="caution">
    <text evidence="2">The sequence shown here is derived from an EMBL/GenBank/DDBJ whole genome shotgun (WGS) entry which is preliminary data.</text>
</comment>
<evidence type="ECO:0008006" key="4">
    <source>
        <dbReference type="Google" id="ProtNLM"/>
    </source>
</evidence>
<dbReference type="InterPro" id="IPR009785">
    <property type="entry name" value="Prophage_Lj928_Orf309"/>
</dbReference>
<evidence type="ECO:0000313" key="3">
    <source>
        <dbReference type="Proteomes" id="UP000190064"/>
    </source>
</evidence>
<dbReference type="AlphaFoldDB" id="A0A1T1H7N3"/>
<dbReference type="Proteomes" id="UP000190064">
    <property type="component" value="Unassembled WGS sequence"/>
</dbReference>
<organism evidence="2 3">
    <name type="scientific">Oceanospirillum linum</name>
    <dbReference type="NCBI Taxonomy" id="966"/>
    <lineage>
        <taxon>Bacteria</taxon>
        <taxon>Pseudomonadati</taxon>
        <taxon>Pseudomonadota</taxon>
        <taxon>Gammaproteobacteria</taxon>
        <taxon>Oceanospirillales</taxon>
        <taxon>Oceanospirillaceae</taxon>
        <taxon>Oceanospirillum</taxon>
    </lineage>
</organism>
<sequence length="235" mass="27775">DLESLEITENNLKEGKKKIAEVRKVTAELNNKRKEIKAEMLTSLTEFSNKVKEIDDILTQAVNVQRDKVEQYEFQIANKKFETIKEIFDKRNKAYSEYNFDFNEFYKTQFLNKTYKLDKIELEMVDFFENKKQEIETIKTLENADDILVEYYINGYNMSNAINTVNKRIEVAKNLEIERKKPLEQPRQPIKIEPMQPTQVEKQEQDTLVIEIKGAEKIALAKMLLESNKIDYTVL</sequence>
<dbReference type="RefSeq" id="WP_078320900.1">
    <property type="nucleotide sequence ID" value="NZ_MTSD02000024.1"/>
</dbReference>
<gene>
    <name evidence="2" type="ORF">BTA35_0216460</name>
</gene>
<protein>
    <recommendedName>
        <fullName evidence="4">DUF1351 domain-containing protein</fullName>
    </recommendedName>
</protein>
<evidence type="ECO:0000313" key="2">
    <source>
        <dbReference type="EMBL" id="OOV85852.1"/>
    </source>
</evidence>
<proteinExistence type="predicted"/>
<evidence type="ECO:0000256" key="1">
    <source>
        <dbReference type="SAM" id="Coils"/>
    </source>
</evidence>
<dbReference type="Pfam" id="PF07083">
    <property type="entry name" value="DUF1351"/>
    <property type="match status" value="1"/>
</dbReference>
<keyword evidence="3" id="KW-1185">Reference proteome</keyword>
<name>A0A1T1H7N3_OCELI</name>
<dbReference type="EMBL" id="MTSD02000024">
    <property type="protein sequence ID" value="OOV85852.1"/>
    <property type="molecule type" value="Genomic_DNA"/>
</dbReference>
<accession>A0A1T1H7N3</accession>
<feature type="coiled-coil region" evidence="1">
    <location>
        <begin position="5"/>
        <end position="39"/>
    </location>
</feature>